<organism evidence="8 9">
    <name type="scientific">Blautia difficilis</name>
    <dbReference type="NCBI Taxonomy" id="2763027"/>
    <lineage>
        <taxon>Bacteria</taxon>
        <taxon>Bacillati</taxon>
        <taxon>Bacillota</taxon>
        <taxon>Clostridia</taxon>
        <taxon>Lachnospirales</taxon>
        <taxon>Lachnospiraceae</taxon>
        <taxon>Blautia</taxon>
    </lineage>
</organism>
<dbReference type="Pfam" id="PF03631">
    <property type="entry name" value="Virul_fac_BrkB"/>
    <property type="match status" value="1"/>
</dbReference>
<dbReference type="EMBL" id="JACOQG010000003">
    <property type="protein sequence ID" value="MBC5778733.1"/>
    <property type="molecule type" value="Genomic_DNA"/>
</dbReference>
<feature type="transmembrane region" description="Helical" evidence="7">
    <location>
        <begin position="132"/>
        <end position="154"/>
    </location>
</feature>
<dbReference type="PANTHER" id="PTHR30213:SF0">
    <property type="entry name" value="UPF0761 MEMBRANE PROTEIN YIHY"/>
    <property type="match status" value="1"/>
</dbReference>
<feature type="transmembrane region" description="Helical" evidence="7">
    <location>
        <begin position="33"/>
        <end position="54"/>
    </location>
</feature>
<evidence type="ECO:0000256" key="6">
    <source>
        <dbReference type="SAM" id="MobiDB-lite"/>
    </source>
</evidence>
<keyword evidence="3 7" id="KW-0812">Transmembrane</keyword>
<dbReference type="Proteomes" id="UP000649826">
    <property type="component" value="Unassembled WGS sequence"/>
</dbReference>
<comment type="subcellular location">
    <subcellularLocation>
        <location evidence="1">Cell membrane</location>
        <topology evidence="1">Multi-pass membrane protein</topology>
    </subcellularLocation>
</comment>
<keyword evidence="5 7" id="KW-0472">Membrane</keyword>
<proteinExistence type="predicted"/>
<dbReference type="NCBIfam" id="TIGR00765">
    <property type="entry name" value="yihY_not_rbn"/>
    <property type="match status" value="1"/>
</dbReference>
<reference evidence="8 9" key="1">
    <citation type="submission" date="2020-08" db="EMBL/GenBank/DDBJ databases">
        <title>Genome public.</title>
        <authorList>
            <person name="Liu C."/>
            <person name="Sun Q."/>
        </authorList>
    </citation>
    <scope>NUCLEOTIDE SEQUENCE [LARGE SCALE GENOMIC DNA]</scope>
    <source>
        <strain evidence="8 9">M29</strain>
    </source>
</reference>
<feature type="transmembrane region" description="Helical" evidence="7">
    <location>
        <begin position="208"/>
        <end position="227"/>
    </location>
</feature>
<sequence length="313" mass="35462">MKKEKEKKSVVSLLLGFMNRVSGDHVGAYATQAAYFLILSFIPCILFLTTLVRYTPVTYNMVRDAIVAFVPENIQSFVLGIVVDVYKRSTAIVPISALVALWSAGKGMQSLINGLNTIYHVKETRNWLITRIYAVFYTFSLVVALIICLLMLVLGNRIQELAAMYIPFVGKVLGRILGARAELVFAVLFLVFLLLYKVLPNRKATLKSQVPGALIIAVAWSIFSYGFSLYFEIFPGFSNMYGNLTTIIMVMIWLYFCMNLFLYGAEINAYFEKDFRKAHRSVKGMIDHERERRQQAKEAADEKTSTEKAENDS</sequence>
<protein>
    <submittedName>
        <fullName evidence="8">YihY/virulence factor BrkB family protein</fullName>
    </submittedName>
</protein>
<dbReference type="RefSeq" id="WP_186994248.1">
    <property type="nucleotide sequence ID" value="NZ_JACOQG010000003.1"/>
</dbReference>
<accession>A0ABR7IFE8</accession>
<keyword evidence="4 7" id="KW-1133">Transmembrane helix</keyword>
<dbReference type="PIRSF" id="PIRSF035875">
    <property type="entry name" value="RNase_BN"/>
    <property type="match status" value="1"/>
</dbReference>
<evidence type="ECO:0000256" key="7">
    <source>
        <dbReference type="SAM" id="Phobius"/>
    </source>
</evidence>
<feature type="transmembrane region" description="Helical" evidence="7">
    <location>
        <begin position="174"/>
        <end position="196"/>
    </location>
</feature>
<evidence type="ECO:0000256" key="2">
    <source>
        <dbReference type="ARBA" id="ARBA00022475"/>
    </source>
</evidence>
<evidence type="ECO:0000313" key="8">
    <source>
        <dbReference type="EMBL" id="MBC5778733.1"/>
    </source>
</evidence>
<comment type="caution">
    <text evidence="8">The sequence shown here is derived from an EMBL/GenBank/DDBJ whole genome shotgun (WGS) entry which is preliminary data.</text>
</comment>
<evidence type="ECO:0000256" key="3">
    <source>
        <dbReference type="ARBA" id="ARBA00022692"/>
    </source>
</evidence>
<keyword evidence="9" id="KW-1185">Reference proteome</keyword>
<evidence type="ECO:0000256" key="5">
    <source>
        <dbReference type="ARBA" id="ARBA00023136"/>
    </source>
</evidence>
<evidence type="ECO:0000313" key="9">
    <source>
        <dbReference type="Proteomes" id="UP000649826"/>
    </source>
</evidence>
<gene>
    <name evidence="8" type="ORF">H8Z82_03470</name>
</gene>
<evidence type="ECO:0000256" key="4">
    <source>
        <dbReference type="ARBA" id="ARBA00022989"/>
    </source>
</evidence>
<feature type="transmembrane region" description="Helical" evidence="7">
    <location>
        <begin position="247"/>
        <end position="271"/>
    </location>
</feature>
<keyword evidence="2" id="KW-1003">Cell membrane</keyword>
<feature type="region of interest" description="Disordered" evidence="6">
    <location>
        <begin position="288"/>
        <end position="313"/>
    </location>
</feature>
<dbReference type="InterPro" id="IPR017039">
    <property type="entry name" value="Virul_fac_BrkB"/>
</dbReference>
<dbReference type="PANTHER" id="PTHR30213">
    <property type="entry name" value="INNER MEMBRANE PROTEIN YHJD"/>
    <property type="match status" value="1"/>
</dbReference>
<evidence type="ECO:0000256" key="1">
    <source>
        <dbReference type="ARBA" id="ARBA00004651"/>
    </source>
</evidence>
<name>A0ABR7IFE8_9FIRM</name>